<comment type="subcellular location">
    <subcellularLocation>
        <location evidence="1">Cell outer membrane</location>
    </subcellularLocation>
</comment>
<dbReference type="InterPro" id="IPR006664">
    <property type="entry name" value="OMP_bac"/>
</dbReference>
<gene>
    <name evidence="8" type="ORF">BG57_20150</name>
    <name evidence="7" type="ORF">GCM10010985_19460</name>
</gene>
<dbReference type="PROSITE" id="PS51123">
    <property type="entry name" value="OMPA_2"/>
    <property type="match status" value="1"/>
</dbReference>
<dbReference type="OrthoDB" id="9782229at2"/>
<name>A0A069NHX3_9BURK</name>
<dbReference type="PANTHER" id="PTHR30329">
    <property type="entry name" value="STATOR ELEMENT OF FLAGELLAR MOTOR COMPLEX"/>
    <property type="match status" value="1"/>
</dbReference>
<keyword evidence="5" id="KW-0732">Signal</keyword>
<dbReference type="Pfam" id="PF00691">
    <property type="entry name" value="OmpA"/>
    <property type="match status" value="1"/>
</dbReference>
<dbReference type="AlphaFoldDB" id="A0A069NHX3"/>
<dbReference type="CDD" id="cd07185">
    <property type="entry name" value="OmpA_C-like"/>
    <property type="match status" value="1"/>
</dbReference>
<feature type="signal peptide" evidence="5">
    <location>
        <begin position="1"/>
        <end position="18"/>
    </location>
</feature>
<dbReference type="eggNOG" id="COG2885">
    <property type="taxonomic scope" value="Bacteria"/>
</dbReference>
<evidence type="ECO:0000256" key="4">
    <source>
        <dbReference type="PROSITE-ProRule" id="PRU00473"/>
    </source>
</evidence>
<evidence type="ECO:0000256" key="2">
    <source>
        <dbReference type="ARBA" id="ARBA00023136"/>
    </source>
</evidence>
<keyword evidence="8" id="KW-0966">Cell projection</keyword>
<evidence type="ECO:0000313" key="8">
    <source>
        <dbReference type="EMBL" id="KDR28063.1"/>
    </source>
</evidence>
<keyword evidence="8" id="KW-0969">Cilium</keyword>
<reference evidence="7" key="4">
    <citation type="submission" date="2024-05" db="EMBL/GenBank/DDBJ databases">
        <authorList>
            <person name="Sun Q."/>
            <person name="Zhou Y."/>
        </authorList>
    </citation>
    <scope>NUCLEOTIDE SEQUENCE</scope>
    <source>
        <strain evidence="7">CGMCC 1.11013</strain>
    </source>
</reference>
<dbReference type="STRING" id="1071679.BG57_20150"/>
<reference evidence="10" key="3">
    <citation type="journal article" date="2019" name="Int. J. Syst. Evol. Microbiol.">
        <title>The Global Catalogue of Microorganisms (GCM) 10K type strain sequencing project: providing services to taxonomists for standard genome sequencing and annotation.</title>
        <authorList>
            <consortium name="The Broad Institute Genomics Platform"/>
            <consortium name="The Broad Institute Genome Sequencing Center for Infectious Disease"/>
            <person name="Wu L."/>
            <person name="Ma J."/>
        </authorList>
    </citation>
    <scope>NUCLEOTIDE SEQUENCE [LARGE SCALE GENOMIC DNA]</scope>
    <source>
        <strain evidence="10">CGMCC 1.11013</strain>
    </source>
</reference>
<feature type="chain" id="PRO_5001663714" evidence="5">
    <location>
        <begin position="19"/>
        <end position="166"/>
    </location>
</feature>
<dbReference type="EMBL" id="JFHE01000038">
    <property type="protein sequence ID" value="KDR28063.1"/>
    <property type="molecule type" value="Genomic_DNA"/>
</dbReference>
<dbReference type="InterPro" id="IPR050330">
    <property type="entry name" value="Bact_OuterMem_StrucFunc"/>
</dbReference>
<evidence type="ECO:0000313" key="10">
    <source>
        <dbReference type="Proteomes" id="UP000597138"/>
    </source>
</evidence>
<dbReference type="EMBL" id="BMEG01000002">
    <property type="protein sequence ID" value="GGD65424.1"/>
    <property type="molecule type" value="Genomic_DNA"/>
</dbReference>
<keyword evidence="2 4" id="KW-0472">Membrane</keyword>
<feature type="domain" description="OmpA-like" evidence="6">
    <location>
        <begin position="43"/>
        <end position="159"/>
    </location>
</feature>
<comment type="caution">
    <text evidence="8">The sequence shown here is derived from an EMBL/GenBank/DDBJ whole genome shotgun (WGS) entry which is preliminary data.</text>
</comment>
<dbReference type="RefSeq" id="WP_035969409.1">
    <property type="nucleotide sequence ID" value="NZ_BMEG01000002.1"/>
</dbReference>
<evidence type="ECO:0000256" key="5">
    <source>
        <dbReference type="SAM" id="SignalP"/>
    </source>
</evidence>
<dbReference type="Proteomes" id="UP000597138">
    <property type="component" value="Unassembled WGS sequence"/>
</dbReference>
<evidence type="ECO:0000259" key="6">
    <source>
        <dbReference type="PROSITE" id="PS51123"/>
    </source>
</evidence>
<reference evidence="7" key="1">
    <citation type="journal article" date="2014" name="Int. J. Syst. Evol. Microbiol.">
        <title>Complete genome of a new Firmicutes species belonging to the dominant human colonic microbiota ('Ruminococcus bicirculans') reveals two chromosomes and a selective capacity to utilize plant glucans.</title>
        <authorList>
            <consortium name="NISC Comparative Sequencing Program"/>
            <person name="Wegmann U."/>
            <person name="Louis P."/>
            <person name="Goesmann A."/>
            <person name="Henrissat B."/>
            <person name="Duncan S.H."/>
            <person name="Flint H.J."/>
        </authorList>
    </citation>
    <scope>NUCLEOTIDE SEQUENCE</scope>
    <source>
        <strain evidence="7">CGMCC 1.11013</strain>
    </source>
</reference>
<proteinExistence type="predicted"/>
<dbReference type="PRINTS" id="PR01021">
    <property type="entry name" value="OMPADOMAIN"/>
</dbReference>
<keyword evidence="8" id="KW-0282">Flagellum</keyword>
<evidence type="ECO:0000256" key="1">
    <source>
        <dbReference type="ARBA" id="ARBA00004442"/>
    </source>
</evidence>
<dbReference type="Proteomes" id="UP000027439">
    <property type="component" value="Unassembled WGS sequence"/>
</dbReference>
<dbReference type="InterPro" id="IPR036737">
    <property type="entry name" value="OmpA-like_sf"/>
</dbReference>
<evidence type="ECO:0000313" key="9">
    <source>
        <dbReference type="Proteomes" id="UP000027439"/>
    </source>
</evidence>
<dbReference type="SUPFAM" id="SSF103088">
    <property type="entry name" value="OmpA-like"/>
    <property type="match status" value="1"/>
</dbReference>
<dbReference type="PROSITE" id="PS51257">
    <property type="entry name" value="PROKAR_LIPOPROTEIN"/>
    <property type="match status" value="1"/>
</dbReference>
<evidence type="ECO:0000313" key="7">
    <source>
        <dbReference type="EMBL" id="GGD65424.1"/>
    </source>
</evidence>
<protein>
    <submittedName>
        <fullName evidence="8">Flagellar motor protein MotB</fullName>
    </submittedName>
</protein>
<accession>A0A069NHX3</accession>
<evidence type="ECO:0000256" key="3">
    <source>
        <dbReference type="ARBA" id="ARBA00023237"/>
    </source>
</evidence>
<keyword evidence="3" id="KW-0998">Cell outer membrane</keyword>
<dbReference type="Gene3D" id="3.30.1330.60">
    <property type="entry name" value="OmpA-like domain"/>
    <property type="match status" value="1"/>
</dbReference>
<dbReference type="InterPro" id="IPR006665">
    <property type="entry name" value="OmpA-like"/>
</dbReference>
<dbReference type="GO" id="GO:0009279">
    <property type="term" value="C:cell outer membrane"/>
    <property type="evidence" value="ECO:0007669"/>
    <property type="project" value="UniProtKB-SubCell"/>
</dbReference>
<keyword evidence="10" id="KW-1185">Reference proteome</keyword>
<dbReference type="PANTHER" id="PTHR30329:SF21">
    <property type="entry name" value="LIPOPROTEIN YIAD-RELATED"/>
    <property type="match status" value="1"/>
</dbReference>
<reference evidence="8 9" key="2">
    <citation type="submission" date="2014-03" db="EMBL/GenBank/DDBJ databases">
        <title>Draft Genome Sequences of Four Burkholderia Strains.</title>
        <authorList>
            <person name="Liu X.Y."/>
            <person name="Li C.X."/>
            <person name="Xu J.H."/>
        </authorList>
    </citation>
    <scope>NUCLEOTIDE SEQUENCE [LARGE SCALE GENOMIC DNA]</scope>
    <source>
        <strain evidence="8 9">R27</strain>
    </source>
</reference>
<organism evidence="8 9">
    <name type="scientific">Caballeronia grimmiae</name>
    <dbReference type="NCBI Taxonomy" id="1071679"/>
    <lineage>
        <taxon>Bacteria</taxon>
        <taxon>Pseudomonadati</taxon>
        <taxon>Pseudomonadota</taxon>
        <taxon>Betaproteobacteria</taxon>
        <taxon>Burkholderiales</taxon>
        <taxon>Burkholderiaceae</taxon>
        <taxon>Caballeronia</taxon>
    </lineage>
</organism>
<sequence>MKKLMAMSACVAAISVLTGCSSLNRTNEEALNQAAGIEVTKTDQGVGVRLPEKVLFDFDKAALRAGSAAAIDRSAVLIKRSTKPVLVEGHTDNIGDHAYNQTLSQERAETVARAIADKGVAPARINYKGYAYDRPVASNDTDEGRARNRRTEIVIIGESVETIMGK</sequence>